<reference evidence="4 5" key="1">
    <citation type="submission" date="2013-07" db="EMBL/GenBank/DDBJ databases">
        <title>Completed genome of Sphingomonas sanxanigenens NX02.</title>
        <authorList>
            <person name="Ma T."/>
            <person name="Huang H."/>
            <person name="Wu M."/>
            <person name="Li X."/>
            <person name="Li G."/>
        </authorList>
    </citation>
    <scope>NUCLEOTIDE SEQUENCE [LARGE SCALE GENOMIC DNA]</scope>
    <source>
        <strain evidence="4 5">NX02</strain>
    </source>
</reference>
<protein>
    <recommendedName>
        <fullName evidence="3">Response regulatory domain-containing protein</fullName>
    </recommendedName>
</protein>
<dbReference type="STRING" id="1123269.NX02_12560"/>
<dbReference type="RefSeq" id="WP_053000637.1">
    <property type="nucleotide sequence ID" value="NZ_CP006644.1"/>
</dbReference>
<dbReference type="KEGG" id="ssan:NX02_12560"/>
<dbReference type="SMART" id="SM00448">
    <property type="entry name" value="REC"/>
    <property type="match status" value="1"/>
</dbReference>
<evidence type="ECO:0000313" key="5">
    <source>
        <dbReference type="Proteomes" id="UP000018851"/>
    </source>
</evidence>
<dbReference type="PANTHER" id="PTHR44591:SF25">
    <property type="entry name" value="CHEMOTAXIS TWO-COMPONENT RESPONSE REGULATOR"/>
    <property type="match status" value="1"/>
</dbReference>
<dbReference type="Gene3D" id="3.40.50.2300">
    <property type="match status" value="1"/>
</dbReference>
<sequence>MSIPPLIAIVDDDEAVREALSDLLLVEGFAAETFGGAIAFLKDPTPERFACLITDVRMPEMDGIELQRRLRQRGSTLPVIVITSLIDEAARARAMAAGASAWFTKPFADAALLDALHAALDGGAGATA</sequence>
<organism evidence="4 5">
    <name type="scientific">Sphingomonas sanxanigenens DSM 19645 = NX02</name>
    <dbReference type="NCBI Taxonomy" id="1123269"/>
    <lineage>
        <taxon>Bacteria</taxon>
        <taxon>Pseudomonadati</taxon>
        <taxon>Pseudomonadota</taxon>
        <taxon>Alphaproteobacteria</taxon>
        <taxon>Sphingomonadales</taxon>
        <taxon>Sphingomonadaceae</taxon>
        <taxon>Sphingomonas</taxon>
    </lineage>
</organism>
<dbReference type="PATRIC" id="fig|1123269.5.peg.2438"/>
<accession>W0AEW4</accession>
<dbReference type="eggNOG" id="COG4566">
    <property type="taxonomic scope" value="Bacteria"/>
</dbReference>
<evidence type="ECO:0000256" key="1">
    <source>
        <dbReference type="ARBA" id="ARBA00022553"/>
    </source>
</evidence>
<dbReference type="InterPro" id="IPR011006">
    <property type="entry name" value="CheY-like_superfamily"/>
</dbReference>
<dbReference type="EMBL" id="CP006644">
    <property type="protein sequence ID" value="AHE54210.1"/>
    <property type="molecule type" value="Genomic_DNA"/>
</dbReference>
<keyword evidence="1 2" id="KW-0597">Phosphoprotein</keyword>
<evidence type="ECO:0000313" key="4">
    <source>
        <dbReference type="EMBL" id="AHE54210.1"/>
    </source>
</evidence>
<dbReference type="PROSITE" id="PS50110">
    <property type="entry name" value="RESPONSE_REGULATORY"/>
    <property type="match status" value="1"/>
</dbReference>
<dbReference type="SUPFAM" id="SSF52172">
    <property type="entry name" value="CheY-like"/>
    <property type="match status" value="1"/>
</dbReference>
<evidence type="ECO:0000259" key="3">
    <source>
        <dbReference type="PROSITE" id="PS50110"/>
    </source>
</evidence>
<gene>
    <name evidence="4" type="ORF">NX02_12560</name>
</gene>
<dbReference type="Pfam" id="PF00072">
    <property type="entry name" value="Response_reg"/>
    <property type="match status" value="1"/>
</dbReference>
<dbReference type="HOGENOM" id="CLU_000445_69_8_5"/>
<evidence type="ECO:0000256" key="2">
    <source>
        <dbReference type="PROSITE-ProRule" id="PRU00169"/>
    </source>
</evidence>
<name>W0AEW4_9SPHN</name>
<dbReference type="Proteomes" id="UP000018851">
    <property type="component" value="Chromosome"/>
</dbReference>
<dbReference type="PANTHER" id="PTHR44591">
    <property type="entry name" value="STRESS RESPONSE REGULATOR PROTEIN 1"/>
    <property type="match status" value="1"/>
</dbReference>
<keyword evidence="5" id="KW-1185">Reference proteome</keyword>
<dbReference type="AlphaFoldDB" id="W0AEW4"/>
<dbReference type="GO" id="GO:0000160">
    <property type="term" value="P:phosphorelay signal transduction system"/>
    <property type="evidence" value="ECO:0007669"/>
    <property type="project" value="InterPro"/>
</dbReference>
<dbReference type="InterPro" id="IPR001789">
    <property type="entry name" value="Sig_transdc_resp-reg_receiver"/>
</dbReference>
<proteinExistence type="predicted"/>
<feature type="modified residue" description="4-aspartylphosphate" evidence="2">
    <location>
        <position position="55"/>
    </location>
</feature>
<dbReference type="InterPro" id="IPR050595">
    <property type="entry name" value="Bact_response_regulator"/>
</dbReference>
<feature type="domain" description="Response regulatory" evidence="3">
    <location>
        <begin position="6"/>
        <end position="120"/>
    </location>
</feature>